<dbReference type="EMBL" id="JACIJP010000001">
    <property type="protein sequence ID" value="MBB6123412.1"/>
    <property type="molecule type" value="Genomic_DNA"/>
</dbReference>
<keyword evidence="6" id="KW-1185">Reference proteome</keyword>
<dbReference type="Pfam" id="PF05853">
    <property type="entry name" value="BKACE"/>
    <property type="match status" value="1"/>
</dbReference>
<keyword evidence="2" id="KW-0808">Transferase</keyword>
<organism evidence="5 6">
    <name type="scientific">Sphingobium subterraneum</name>
    <dbReference type="NCBI Taxonomy" id="627688"/>
    <lineage>
        <taxon>Bacteria</taxon>
        <taxon>Pseudomonadati</taxon>
        <taxon>Pseudomonadota</taxon>
        <taxon>Alphaproteobacteria</taxon>
        <taxon>Sphingomonadales</taxon>
        <taxon>Sphingomonadaceae</taxon>
        <taxon>Sphingobium</taxon>
    </lineage>
</organism>
<keyword evidence="4" id="KW-0862">Zinc</keyword>
<keyword evidence="3" id="KW-0479">Metal-binding</keyword>
<evidence type="ECO:0000313" key="6">
    <source>
        <dbReference type="Proteomes" id="UP000552700"/>
    </source>
</evidence>
<dbReference type="InterPro" id="IPR013785">
    <property type="entry name" value="Aldolase_TIM"/>
</dbReference>
<proteinExistence type="predicted"/>
<evidence type="ECO:0000256" key="4">
    <source>
        <dbReference type="ARBA" id="ARBA00022833"/>
    </source>
</evidence>
<reference evidence="5 6" key="1">
    <citation type="submission" date="2020-08" db="EMBL/GenBank/DDBJ databases">
        <title>Genomic Encyclopedia of Type Strains, Phase IV (KMG-IV): sequencing the most valuable type-strain genomes for metagenomic binning, comparative biology and taxonomic classification.</title>
        <authorList>
            <person name="Goeker M."/>
        </authorList>
    </citation>
    <scope>NUCLEOTIDE SEQUENCE [LARGE SCALE GENOMIC DNA]</scope>
    <source>
        <strain evidence="5 6">DSM 102255</strain>
    </source>
</reference>
<comment type="caution">
    <text evidence="5">The sequence shown here is derived from an EMBL/GenBank/DDBJ whole genome shotgun (WGS) entry which is preliminary data.</text>
</comment>
<dbReference type="Proteomes" id="UP000552700">
    <property type="component" value="Unassembled WGS sequence"/>
</dbReference>
<comment type="cofactor">
    <cofactor evidence="1">
        <name>Zn(2+)</name>
        <dbReference type="ChEBI" id="CHEBI:29105"/>
    </cofactor>
</comment>
<accession>A0A841IZ58</accession>
<name>A0A841IZ58_9SPHN</name>
<dbReference type="PANTHER" id="PTHR37418">
    <property type="entry name" value="3-KETO-5-AMINOHEXANOATE CLEAVAGE ENZYME-RELATED"/>
    <property type="match status" value="1"/>
</dbReference>
<dbReference type="InterPro" id="IPR008567">
    <property type="entry name" value="BKACE"/>
</dbReference>
<sequence length="297" mass="31450">MGRPTILTCAVTGNITRRDQHPGLPVTPKEIAEAAIAAGKAGAAIAHIHARDPETGKGTREVKYFDEIVDRIRQSGSDIILNLTTGEGGRYVPGADDPAVAGEGTTLVHPALRIAHVIKHRPEICTLDLNTMFSGSAVVINTPDNVELMANAILAAGVKPELELFDSGDVALAKVLIKKGVLPSKPMIQLVLGVRYGAQADPATLFFLQSQLPEGSIWAAFGIGRASYPMLAQAWLLGGHVRIGMEDTLHISAGKLTRDNAQLVEKGVSLVENLGGTIVTPDEARQILDLPARHPAL</sequence>
<dbReference type="GO" id="GO:0046872">
    <property type="term" value="F:metal ion binding"/>
    <property type="evidence" value="ECO:0007669"/>
    <property type="project" value="UniProtKB-KW"/>
</dbReference>
<dbReference type="GO" id="GO:0043720">
    <property type="term" value="F:3-keto-5-aminohexanoate cleavage activity"/>
    <property type="evidence" value="ECO:0007669"/>
    <property type="project" value="InterPro"/>
</dbReference>
<protein>
    <submittedName>
        <fullName evidence="5">Uncharacterized protein (DUF849 family)</fullName>
    </submittedName>
</protein>
<dbReference type="RefSeq" id="WP_184078302.1">
    <property type="nucleotide sequence ID" value="NZ_JACIJP010000001.1"/>
</dbReference>
<gene>
    <name evidence="5" type="ORF">FHS92_001119</name>
</gene>
<evidence type="ECO:0000256" key="1">
    <source>
        <dbReference type="ARBA" id="ARBA00001947"/>
    </source>
</evidence>
<evidence type="ECO:0000256" key="2">
    <source>
        <dbReference type="ARBA" id="ARBA00022679"/>
    </source>
</evidence>
<evidence type="ECO:0000313" key="5">
    <source>
        <dbReference type="EMBL" id="MBB6123412.1"/>
    </source>
</evidence>
<dbReference type="Gene3D" id="3.20.20.70">
    <property type="entry name" value="Aldolase class I"/>
    <property type="match status" value="1"/>
</dbReference>
<dbReference type="PANTHER" id="PTHR37418:SF2">
    <property type="entry name" value="3-KETO-5-AMINOHEXANOATE CLEAVAGE ENZYME"/>
    <property type="match status" value="1"/>
</dbReference>
<evidence type="ECO:0000256" key="3">
    <source>
        <dbReference type="ARBA" id="ARBA00022723"/>
    </source>
</evidence>
<dbReference type="AlphaFoldDB" id="A0A841IZ58"/>